<evidence type="ECO:0000313" key="3">
    <source>
        <dbReference type="Proteomes" id="UP000295621"/>
    </source>
</evidence>
<dbReference type="RefSeq" id="WP_131980764.1">
    <property type="nucleotide sequence ID" value="NZ_SMKL01000012.1"/>
</dbReference>
<comment type="caution">
    <text evidence="2">The sequence shown here is derived from an EMBL/GenBank/DDBJ whole genome shotgun (WGS) entry which is preliminary data.</text>
</comment>
<dbReference type="Proteomes" id="UP000295621">
    <property type="component" value="Unassembled WGS sequence"/>
</dbReference>
<dbReference type="Gene3D" id="3.90.25.10">
    <property type="entry name" value="UDP-galactose 4-epimerase, domain 1"/>
    <property type="match status" value="1"/>
</dbReference>
<dbReference type="InterPro" id="IPR016040">
    <property type="entry name" value="NAD(P)-bd_dom"/>
</dbReference>
<dbReference type="OrthoDB" id="3243290at2"/>
<dbReference type="PANTHER" id="PTHR47129:SF1">
    <property type="entry name" value="NMRA-LIKE DOMAIN-CONTAINING PROTEIN"/>
    <property type="match status" value="1"/>
</dbReference>
<evidence type="ECO:0000259" key="1">
    <source>
        <dbReference type="Pfam" id="PF13460"/>
    </source>
</evidence>
<dbReference type="InterPro" id="IPR036291">
    <property type="entry name" value="NAD(P)-bd_dom_sf"/>
</dbReference>
<dbReference type="PANTHER" id="PTHR47129">
    <property type="entry name" value="QUINONE OXIDOREDUCTASE 2"/>
    <property type="match status" value="1"/>
</dbReference>
<evidence type="ECO:0000313" key="2">
    <source>
        <dbReference type="EMBL" id="TDC52907.1"/>
    </source>
</evidence>
<feature type="domain" description="NAD(P)-binding" evidence="1">
    <location>
        <begin position="7"/>
        <end position="172"/>
    </location>
</feature>
<reference evidence="2 3" key="1">
    <citation type="submission" date="2019-02" db="EMBL/GenBank/DDBJ databases">
        <title>Draft genome sequences of novel Actinobacteria.</title>
        <authorList>
            <person name="Sahin N."/>
            <person name="Ay H."/>
            <person name="Saygin H."/>
        </authorList>
    </citation>
    <scope>NUCLEOTIDE SEQUENCE [LARGE SCALE GENOMIC DNA]</scope>
    <source>
        <strain evidence="2 3">KC603</strain>
    </source>
</reference>
<proteinExistence type="predicted"/>
<accession>A0A4R4RSC4</accession>
<sequence>MRIAVTGASGRVGRHVVELLAAHREHEVVALTRPAADYADLGALRSLLTGVDTLVFVSSDGHAATVMLHHANVVRAAAEAGVGHVVALSGLDVDVDSPFCYAVTNGHTEQLLRASGCGYSLARASVYAEFFAGLVRGVLVPGPRGDEVRLPAGDARVSLVARADVARSLAALALLPPSNTHHDLTGPAALTVAEVAAALDPAARHVDVAPAEYLAALLGSGETSWWAHAYATMLESIRLGRWATVSGEVAALTGRPATPAGHVLSR</sequence>
<gene>
    <name evidence="2" type="ORF">E1212_07115</name>
</gene>
<organism evidence="2 3">
    <name type="scientific">Jiangella ureilytica</name>
    <dbReference type="NCBI Taxonomy" id="2530374"/>
    <lineage>
        <taxon>Bacteria</taxon>
        <taxon>Bacillati</taxon>
        <taxon>Actinomycetota</taxon>
        <taxon>Actinomycetes</taxon>
        <taxon>Jiangellales</taxon>
        <taxon>Jiangellaceae</taxon>
        <taxon>Jiangella</taxon>
    </lineage>
</organism>
<dbReference type="EMBL" id="SMKL01000012">
    <property type="protein sequence ID" value="TDC52907.1"/>
    <property type="molecule type" value="Genomic_DNA"/>
</dbReference>
<protein>
    <recommendedName>
        <fullName evidence="1">NAD(P)-binding domain-containing protein</fullName>
    </recommendedName>
</protein>
<dbReference type="Pfam" id="PF13460">
    <property type="entry name" value="NAD_binding_10"/>
    <property type="match status" value="1"/>
</dbReference>
<name>A0A4R4RSC4_9ACTN</name>
<dbReference type="Gene3D" id="3.40.50.720">
    <property type="entry name" value="NAD(P)-binding Rossmann-like Domain"/>
    <property type="match status" value="1"/>
</dbReference>
<dbReference type="InterPro" id="IPR052718">
    <property type="entry name" value="NmrA-type_oxidoreductase"/>
</dbReference>
<dbReference type="AlphaFoldDB" id="A0A4R4RSC4"/>
<keyword evidence="3" id="KW-1185">Reference proteome</keyword>
<dbReference type="SUPFAM" id="SSF51735">
    <property type="entry name" value="NAD(P)-binding Rossmann-fold domains"/>
    <property type="match status" value="1"/>
</dbReference>